<dbReference type="EMBL" id="DXCH01000236">
    <property type="protein sequence ID" value="HIZ07974.1"/>
    <property type="molecule type" value="Genomic_DNA"/>
</dbReference>
<dbReference type="PANTHER" id="PTHR33744:SF1">
    <property type="entry name" value="DNA-BINDING TRANSCRIPTIONAL ACTIVATOR ADER"/>
    <property type="match status" value="1"/>
</dbReference>
<reference evidence="2" key="2">
    <citation type="submission" date="2021-04" db="EMBL/GenBank/DDBJ databases">
        <authorList>
            <person name="Gilroy R."/>
        </authorList>
    </citation>
    <scope>NUCLEOTIDE SEQUENCE</scope>
    <source>
        <strain evidence="2">CHK192-9172</strain>
    </source>
</reference>
<feature type="domain" description="PucR C-terminal helix-turn-helix" evidence="1">
    <location>
        <begin position="462"/>
        <end position="512"/>
    </location>
</feature>
<evidence type="ECO:0000313" key="2">
    <source>
        <dbReference type="EMBL" id="HIZ07974.1"/>
    </source>
</evidence>
<reference evidence="2" key="1">
    <citation type="journal article" date="2021" name="PeerJ">
        <title>Extensive microbial diversity within the chicken gut microbiome revealed by metagenomics and culture.</title>
        <authorList>
            <person name="Gilroy R."/>
            <person name="Ravi A."/>
            <person name="Getino M."/>
            <person name="Pursley I."/>
            <person name="Horton D.L."/>
            <person name="Alikhan N.F."/>
            <person name="Baker D."/>
            <person name="Gharbi K."/>
            <person name="Hall N."/>
            <person name="Watson M."/>
            <person name="Adriaenssens E.M."/>
            <person name="Foster-Nyarko E."/>
            <person name="Jarju S."/>
            <person name="Secka A."/>
            <person name="Antonio M."/>
            <person name="Oren A."/>
            <person name="Chaudhuri R.R."/>
            <person name="La Ragione R."/>
            <person name="Hildebrand F."/>
            <person name="Pallen M.J."/>
        </authorList>
    </citation>
    <scope>NUCLEOTIDE SEQUENCE</scope>
    <source>
        <strain evidence="2">CHK192-9172</strain>
    </source>
</reference>
<dbReference type="Gene3D" id="1.10.10.2840">
    <property type="entry name" value="PucR C-terminal helix-turn-helix domain"/>
    <property type="match status" value="1"/>
</dbReference>
<dbReference type="InterPro" id="IPR042070">
    <property type="entry name" value="PucR_C-HTH_sf"/>
</dbReference>
<name>A0A9D2IG18_9FIRM</name>
<gene>
    <name evidence="2" type="ORF">IAA08_08570</name>
</gene>
<organism evidence="2 3">
    <name type="scientific">Candidatus Eubacterium avistercoris</name>
    <dbReference type="NCBI Taxonomy" id="2838567"/>
    <lineage>
        <taxon>Bacteria</taxon>
        <taxon>Bacillati</taxon>
        <taxon>Bacillota</taxon>
        <taxon>Clostridia</taxon>
        <taxon>Eubacteriales</taxon>
        <taxon>Eubacteriaceae</taxon>
        <taxon>Eubacterium</taxon>
    </lineage>
</organism>
<dbReference type="Pfam" id="PF13556">
    <property type="entry name" value="HTH_30"/>
    <property type="match status" value="1"/>
</dbReference>
<proteinExistence type="predicted"/>
<evidence type="ECO:0000259" key="1">
    <source>
        <dbReference type="Pfam" id="PF13556"/>
    </source>
</evidence>
<dbReference type="InterPro" id="IPR025736">
    <property type="entry name" value="PucR_C-HTH_dom"/>
</dbReference>
<sequence>MQIPLNVLLYRLSPNIRFQTQNIDISSTFGGIQLFDANDAVDDSRTSLYLVSEGMLRSYTNKFLCEQFLNSSVFLCISSSETTDIHDFNKGLSMVLLYTKDSFPLIFNKILDIFHDFDMWDKSFHLSLLQGGSLQQLLDISHSILVHPMIVFDRNYTILGYLRSEDAADPFMEHLIQNGYASPEDISRLQSDGLLSASENAENPLINWYCNADGSCYYSMMYRFSANHHVVGYALVFCCRRHPNTNYLHLMNMVCDNLQLYFQQERFTSRSSSEIYEPVLTGILEHPDIPEKQLEAQLGYIPDLNLKGRFVLARISYTDTVQLPFSFVSWNLRTSLPQLKPFVYNNTLYVLRDNMDRRDFTGFLAENEKKIFADVFREHFVTCGISLTFFSLTDLPTAVSQCREALRIGRILSPDPRPIYKFEDAAIYYFLLEMKKAMPLKMIASPYYELLKQYDKEHNSDLCETFFQFLLNGRNVNQTSAAIYMHRNTVLNKIKKASAIMNNDFNDYQTQLYFIISYLTDHSPVLN</sequence>
<accession>A0A9D2IG18</accession>
<evidence type="ECO:0000313" key="3">
    <source>
        <dbReference type="Proteomes" id="UP000824024"/>
    </source>
</evidence>
<dbReference type="Proteomes" id="UP000824024">
    <property type="component" value="Unassembled WGS sequence"/>
</dbReference>
<dbReference type="AlphaFoldDB" id="A0A9D2IG18"/>
<protein>
    <submittedName>
        <fullName evidence="2">Helix-turn-helix domain-containing protein</fullName>
    </submittedName>
</protein>
<dbReference type="PANTHER" id="PTHR33744">
    <property type="entry name" value="CARBOHYDRATE DIACID REGULATOR"/>
    <property type="match status" value="1"/>
</dbReference>
<comment type="caution">
    <text evidence="2">The sequence shown here is derived from an EMBL/GenBank/DDBJ whole genome shotgun (WGS) entry which is preliminary data.</text>
</comment>
<dbReference type="InterPro" id="IPR051448">
    <property type="entry name" value="CdaR-like_regulators"/>
</dbReference>